<evidence type="ECO:0000313" key="1">
    <source>
        <dbReference type="EMBL" id="MEV0972143.1"/>
    </source>
</evidence>
<accession>A0ABV3GKJ5</accession>
<evidence type="ECO:0000313" key="2">
    <source>
        <dbReference type="Proteomes" id="UP001551675"/>
    </source>
</evidence>
<dbReference type="GO" id="GO:0008168">
    <property type="term" value="F:methyltransferase activity"/>
    <property type="evidence" value="ECO:0007669"/>
    <property type="project" value="UniProtKB-KW"/>
</dbReference>
<keyword evidence="1" id="KW-0489">Methyltransferase</keyword>
<dbReference type="Proteomes" id="UP001551675">
    <property type="component" value="Unassembled WGS sequence"/>
</dbReference>
<dbReference type="RefSeq" id="WP_358136994.1">
    <property type="nucleotide sequence ID" value="NZ_JBFALK010000015.1"/>
</dbReference>
<gene>
    <name evidence="1" type="ORF">AB0I59_26390</name>
</gene>
<dbReference type="SUPFAM" id="SSF53335">
    <property type="entry name" value="S-adenosyl-L-methionine-dependent methyltransferases"/>
    <property type="match status" value="1"/>
</dbReference>
<dbReference type="InterPro" id="IPR006764">
    <property type="entry name" value="SAM_dep_MeTrfase_SAV2177_type"/>
</dbReference>
<protein>
    <submittedName>
        <fullName evidence="1">SAM-dependent methyltransferase</fullName>
        <ecNumber evidence="1">2.1.1.-</ecNumber>
    </submittedName>
</protein>
<sequence>MAIRQFLDIGSGLPTQKNVHEAAQSVAPGSRTVYVDNDPSVLPHAQALIQGDPQTVYIEADARDYPAVLRHPETARMLDFTKPIAVLLVALVHFIDDSDDPYGVVAGYVDQLCPGSYVILAHVTSDDIDPELGERMFGLNSQLRVPLTYRTKDEAARFFDGLELVGPGVIDLGRWSPDGEVDGPKRKLNSWCGVARKV</sequence>
<reference evidence="1 2" key="1">
    <citation type="submission" date="2024-06" db="EMBL/GenBank/DDBJ databases">
        <title>The Natural Products Discovery Center: Release of the First 8490 Sequenced Strains for Exploring Actinobacteria Biosynthetic Diversity.</title>
        <authorList>
            <person name="Kalkreuter E."/>
            <person name="Kautsar S.A."/>
            <person name="Yang D."/>
            <person name="Bader C.D."/>
            <person name="Teijaro C.N."/>
            <person name="Fluegel L."/>
            <person name="Davis C.M."/>
            <person name="Simpson J.R."/>
            <person name="Lauterbach L."/>
            <person name="Steele A.D."/>
            <person name="Gui C."/>
            <person name="Meng S."/>
            <person name="Li G."/>
            <person name="Viehrig K."/>
            <person name="Ye F."/>
            <person name="Su P."/>
            <person name="Kiefer A.F."/>
            <person name="Nichols A."/>
            <person name="Cepeda A.J."/>
            <person name="Yan W."/>
            <person name="Fan B."/>
            <person name="Jiang Y."/>
            <person name="Adhikari A."/>
            <person name="Zheng C.-J."/>
            <person name="Schuster L."/>
            <person name="Cowan T.M."/>
            <person name="Smanski M.J."/>
            <person name="Chevrette M.G."/>
            <person name="De Carvalho L.P.S."/>
            <person name="Shen B."/>
        </authorList>
    </citation>
    <scope>NUCLEOTIDE SEQUENCE [LARGE SCALE GENOMIC DNA]</scope>
    <source>
        <strain evidence="1 2">NPDC050100</strain>
    </source>
</reference>
<keyword evidence="1" id="KW-0808">Transferase</keyword>
<dbReference type="GO" id="GO:0032259">
    <property type="term" value="P:methylation"/>
    <property type="evidence" value="ECO:0007669"/>
    <property type="project" value="UniProtKB-KW"/>
</dbReference>
<dbReference type="EC" id="2.1.1.-" evidence="1"/>
<dbReference type="InterPro" id="IPR029063">
    <property type="entry name" value="SAM-dependent_MTases_sf"/>
</dbReference>
<comment type="caution">
    <text evidence="1">The sequence shown here is derived from an EMBL/GenBank/DDBJ whole genome shotgun (WGS) entry which is preliminary data.</text>
</comment>
<dbReference type="Pfam" id="PF04672">
    <property type="entry name" value="Methyltransf_19"/>
    <property type="match status" value="1"/>
</dbReference>
<organism evidence="1 2">
    <name type="scientific">Microtetraspora glauca</name>
    <dbReference type="NCBI Taxonomy" id="1996"/>
    <lineage>
        <taxon>Bacteria</taxon>
        <taxon>Bacillati</taxon>
        <taxon>Actinomycetota</taxon>
        <taxon>Actinomycetes</taxon>
        <taxon>Streptosporangiales</taxon>
        <taxon>Streptosporangiaceae</taxon>
        <taxon>Microtetraspora</taxon>
    </lineage>
</organism>
<name>A0ABV3GKJ5_MICGL</name>
<keyword evidence="2" id="KW-1185">Reference proteome</keyword>
<proteinExistence type="predicted"/>
<dbReference type="Gene3D" id="3.40.50.150">
    <property type="entry name" value="Vaccinia Virus protein VP39"/>
    <property type="match status" value="1"/>
</dbReference>
<dbReference type="EMBL" id="JBFALK010000015">
    <property type="protein sequence ID" value="MEV0972143.1"/>
    <property type="molecule type" value="Genomic_DNA"/>
</dbReference>